<dbReference type="Proteomes" id="UP000565262">
    <property type="component" value="Unassembled WGS sequence"/>
</dbReference>
<keyword evidence="2 3" id="KW-0732">Signal</keyword>
<dbReference type="AlphaFoldDB" id="A0A839IU55"/>
<dbReference type="InterPro" id="IPR001638">
    <property type="entry name" value="Solute-binding_3/MltF_N"/>
</dbReference>
<name>A0A839IU55_9GAMM</name>
<reference evidence="5 6" key="1">
    <citation type="submission" date="2020-08" db="EMBL/GenBank/DDBJ databases">
        <title>Oceanospirillum sp. nov. isolated from marine sediment.</title>
        <authorList>
            <person name="Ji X."/>
        </authorList>
    </citation>
    <scope>NUCLEOTIDE SEQUENCE [LARGE SCALE GENOMIC DNA]</scope>
    <source>
        <strain evidence="5 6">D5</strain>
    </source>
</reference>
<feature type="chain" id="PRO_5032352443" evidence="3">
    <location>
        <begin position="23"/>
        <end position="251"/>
    </location>
</feature>
<comment type="caution">
    <text evidence="5">The sequence shown here is derived from an EMBL/GenBank/DDBJ whole genome shotgun (WGS) entry which is preliminary data.</text>
</comment>
<feature type="domain" description="Solute-binding protein family 3/N-terminal" evidence="4">
    <location>
        <begin position="24"/>
        <end position="251"/>
    </location>
</feature>
<evidence type="ECO:0000313" key="6">
    <source>
        <dbReference type="Proteomes" id="UP000565262"/>
    </source>
</evidence>
<sequence length="251" mass="28892">MLVRLILFCFLVAGVCSVRVQADTLVVGLADADYPPFYYETDQGFEGAAVEVAEDLARATGHELIYKRYPWRRVQHNLNAGVVDMVILYFRTAEREQDVIYTDSPHLKERSSLFVPVHLDIQFNGELGSVSQYPFYGVRGYFYGDAYQHAAFLNKFEVSNEPELIRKVANPRLNLIGIGNKPALEFYARKLGFEGQIRFLAPDLYEGDNYLAFSRARKDARQLARAFSEQLIVYKKSKRYYQVLEKYGIRP</sequence>
<dbReference type="Gene3D" id="3.40.190.10">
    <property type="entry name" value="Periplasmic binding protein-like II"/>
    <property type="match status" value="2"/>
</dbReference>
<organism evidence="5 6">
    <name type="scientific">Oceanospirillum sediminis</name>
    <dbReference type="NCBI Taxonomy" id="2760088"/>
    <lineage>
        <taxon>Bacteria</taxon>
        <taxon>Pseudomonadati</taxon>
        <taxon>Pseudomonadota</taxon>
        <taxon>Gammaproteobacteria</taxon>
        <taxon>Oceanospirillales</taxon>
        <taxon>Oceanospirillaceae</taxon>
        <taxon>Oceanospirillum</taxon>
    </lineage>
</organism>
<dbReference type="EMBL" id="JACJFM010000029">
    <property type="protein sequence ID" value="MBB1488471.1"/>
    <property type="molecule type" value="Genomic_DNA"/>
</dbReference>
<evidence type="ECO:0000259" key="4">
    <source>
        <dbReference type="SMART" id="SM00062"/>
    </source>
</evidence>
<gene>
    <name evidence="5" type="ORF">H4O21_17855</name>
</gene>
<evidence type="ECO:0000256" key="1">
    <source>
        <dbReference type="ARBA" id="ARBA00010333"/>
    </source>
</evidence>
<evidence type="ECO:0000256" key="2">
    <source>
        <dbReference type="ARBA" id="ARBA00022729"/>
    </source>
</evidence>
<dbReference type="PANTHER" id="PTHR35936">
    <property type="entry name" value="MEMBRANE-BOUND LYTIC MUREIN TRANSGLYCOSYLASE F"/>
    <property type="match status" value="1"/>
</dbReference>
<feature type="signal peptide" evidence="3">
    <location>
        <begin position="1"/>
        <end position="22"/>
    </location>
</feature>
<comment type="similarity">
    <text evidence="1">Belongs to the bacterial solute-binding protein 3 family.</text>
</comment>
<dbReference type="SUPFAM" id="SSF53850">
    <property type="entry name" value="Periplasmic binding protein-like II"/>
    <property type="match status" value="1"/>
</dbReference>
<proteinExistence type="inferred from homology"/>
<dbReference type="SMART" id="SM00062">
    <property type="entry name" value="PBPb"/>
    <property type="match status" value="1"/>
</dbReference>
<dbReference type="PANTHER" id="PTHR35936:SF25">
    <property type="entry name" value="ABC TRANSPORTER SUBSTRATE-BINDING PROTEIN"/>
    <property type="match status" value="1"/>
</dbReference>
<dbReference type="RefSeq" id="WP_182810244.1">
    <property type="nucleotide sequence ID" value="NZ_JACJFM010000029.1"/>
</dbReference>
<evidence type="ECO:0000256" key="3">
    <source>
        <dbReference type="SAM" id="SignalP"/>
    </source>
</evidence>
<protein>
    <submittedName>
        <fullName evidence="5">Transporter substrate-binding domain-containing protein</fullName>
    </submittedName>
</protein>
<evidence type="ECO:0000313" key="5">
    <source>
        <dbReference type="EMBL" id="MBB1488471.1"/>
    </source>
</evidence>
<accession>A0A839IU55</accession>
<dbReference type="Pfam" id="PF00497">
    <property type="entry name" value="SBP_bac_3"/>
    <property type="match status" value="1"/>
</dbReference>
<keyword evidence="6" id="KW-1185">Reference proteome</keyword>